<feature type="transmembrane region" description="Helical" evidence="1">
    <location>
        <begin position="44"/>
        <end position="65"/>
    </location>
</feature>
<dbReference type="STRING" id="768671.ThimaDRAFT_0033"/>
<name>F9U532_9GAMM</name>
<proteinExistence type="predicted"/>
<protein>
    <submittedName>
        <fullName evidence="2">Uncharacterized protein</fullName>
    </submittedName>
</protein>
<evidence type="ECO:0000256" key="1">
    <source>
        <dbReference type="SAM" id="Phobius"/>
    </source>
</evidence>
<evidence type="ECO:0000313" key="2">
    <source>
        <dbReference type="EMBL" id="EGV20255.1"/>
    </source>
</evidence>
<dbReference type="Proteomes" id="UP000005459">
    <property type="component" value="Unassembled WGS sequence"/>
</dbReference>
<keyword evidence="1" id="KW-0472">Membrane</keyword>
<dbReference type="EMBL" id="AFWV01000001">
    <property type="protein sequence ID" value="EGV20255.1"/>
    <property type="molecule type" value="Genomic_DNA"/>
</dbReference>
<gene>
    <name evidence="2" type="ORF">ThimaDRAFT_0033</name>
</gene>
<organism evidence="2 3">
    <name type="scientific">Thiocapsa marina 5811</name>
    <dbReference type="NCBI Taxonomy" id="768671"/>
    <lineage>
        <taxon>Bacteria</taxon>
        <taxon>Pseudomonadati</taxon>
        <taxon>Pseudomonadota</taxon>
        <taxon>Gammaproteobacteria</taxon>
        <taxon>Chromatiales</taxon>
        <taxon>Chromatiaceae</taxon>
        <taxon>Thiocapsa</taxon>
    </lineage>
</organism>
<keyword evidence="1" id="KW-1133">Transmembrane helix</keyword>
<keyword evidence="1" id="KW-0812">Transmembrane</keyword>
<dbReference type="eggNOG" id="ENOG5032WNT">
    <property type="taxonomic scope" value="Bacteria"/>
</dbReference>
<dbReference type="AlphaFoldDB" id="F9U532"/>
<evidence type="ECO:0000313" key="3">
    <source>
        <dbReference type="Proteomes" id="UP000005459"/>
    </source>
</evidence>
<reference evidence="2 3" key="1">
    <citation type="submission" date="2011-06" db="EMBL/GenBank/DDBJ databases">
        <title>The draft genome of Thiocapsa marina 5811.</title>
        <authorList>
            <consortium name="US DOE Joint Genome Institute (JGI-PGF)"/>
            <person name="Lucas S."/>
            <person name="Han J."/>
            <person name="Cheng J.-F."/>
            <person name="Goodwin L."/>
            <person name="Pitluck S."/>
            <person name="Peters L."/>
            <person name="Land M.L."/>
            <person name="Hauser L."/>
            <person name="Vogl K."/>
            <person name="Liu Z."/>
            <person name="Imhoff J."/>
            <person name="Thiel V."/>
            <person name="Frigaard N.-U."/>
            <person name="Bryant D."/>
            <person name="Woyke T.J."/>
        </authorList>
    </citation>
    <scope>NUCLEOTIDE SEQUENCE [LARGE SCALE GENOMIC DNA]</scope>
    <source>
        <strain evidence="2 3">5811</strain>
    </source>
</reference>
<sequence length="124" mass="13955">MILKFLLTAAVILGAYLVIRARIRRSREAAGLVAPRSPLIPPALIRPLAYGLLAVMLIGSLTYLVRDWDRDREIIPVQVVNANTGEVTRYEVLRGSVDGRRFLTSDGREIRIADIERLIMESDR</sequence>
<keyword evidence="3" id="KW-1185">Reference proteome</keyword>
<dbReference type="RefSeq" id="WP_007190911.1">
    <property type="nucleotide sequence ID" value="NZ_AFWV01000001.1"/>
</dbReference>
<accession>F9U532</accession>
<dbReference type="OrthoDB" id="6400394at2"/>